<name>A0A543GCX0_9PSEU</name>
<keyword evidence="2" id="KW-1185">Reference proteome</keyword>
<comment type="caution">
    <text evidence="1">The sequence shown here is derived from an EMBL/GenBank/DDBJ whole genome shotgun (WGS) entry which is preliminary data.</text>
</comment>
<evidence type="ECO:0008006" key="3">
    <source>
        <dbReference type="Google" id="ProtNLM"/>
    </source>
</evidence>
<evidence type="ECO:0000313" key="1">
    <source>
        <dbReference type="EMBL" id="TQM43916.1"/>
    </source>
</evidence>
<dbReference type="AlphaFoldDB" id="A0A543GCX0"/>
<dbReference type="OrthoDB" id="3404937at2"/>
<dbReference type="RefSeq" id="WP_142098152.1">
    <property type="nucleotide sequence ID" value="NZ_VFPH01000001.1"/>
</dbReference>
<gene>
    <name evidence="1" type="ORF">FB388_1274</name>
</gene>
<sequence>MARLSMPDLPDGPLRELVTELHRLHARAGWPSSRLLARHVGVSHTTVHALFTRTVAPPKVTLLLDVVERLALAARRIDVESTLDRFDALWTAAAADMSSV</sequence>
<dbReference type="EMBL" id="VFPH01000001">
    <property type="protein sequence ID" value="TQM43916.1"/>
    <property type="molecule type" value="Genomic_DNA"/>
</dbReference>
<dbReference type="Proteomes" id="UP000319818">
    <property type="component" value="Unassembled WGS sequence"/>
</dbReference>
<accession>A0A543GCX0</accession>
<reference evidence="1 2" key="1">
    <citation type="submission" date="2019-06" db="EMBL/GenBank/DDBJ databases">
        <title>Sequencing the genomes of 1000 actinobacteria strains.</title>
        <authorList>
            <person name="Klenk H.-P."/>
        </authorList>
    </citation>
    <scope>NUCLEOTIDE SEQUENCE [LARGE SCALE GENOMIC DNA]</scope>
    <source>
        <strain evidence="1 2">DSM 45511</strain>
    </source>
</reference>
<evidence type="ECO:0000313" key="2">
    <source>
        <dbReference type="Proteomes" id="UP000319818"/>
    </source>
</evidence>
<proteinExistence type="predicted"/>
<organism evidence="1 2">
    <name type="scientific">Pseudonocardia cypriaca</name>
    <dbReference type="NCBI Taxonomy" id="882449"/>
    <lineage>
        <taxon>Bacteria</taxon>
        <taxon>Bacillati</taxon>
        <taxon>Actinomycetota</taxon>
        <taxon>Actinomycetes</taxon>
        <taxon>Pseudonocardiales</taxon>
        <taxon>Pseudonocardiaceae</taxon>
        <taxon>Pseudonocardia</taxon>
    </lineage>
</organism>
<protein>
    <recommendedName>
        <fullName evidence="3">Helix-turn-helix protein</fullName>
    </recommendedName>
</protein>